<keyword evidence="9" id="KW-0931">ER-Golgi transport</keyword>
<name>A0AAD5LRK5_PYTIN</name>
<keyword evidence="12" id="KW-0333">Golgi apparatus</keyword>
<keyword evidence="8 17" id="KW-0812">Transmembrane</keyword>
<dbReference type="InterPro" id="IPR002498">
    <property type="entry name" value="PInositol-4-P-4/5-kinase_core"/>
</dbReference>
<comment type="subcellular location">
    <subcellularLocation>
        <location evidence="3">Cytoplasmic vesicle</location>
        <location evidence="3">COPI-coated vesicle membrane</location>
        <topology evidence="3">Peripheral membrane protein</topology>
        <orientation evidence="3">Cytoplasmic side</orientation>
    </subcellularLocation>
    <subcellularLocation>
        <location evidence="2">Golgi apparatus membrane</location>
        <topology evidence="2">Peripheral membrane protein</topology>
        <orientation evidence="2">Cytoplasmic side</orientation>
    </subcellularLocation>
    <subcellularLocation>
        <location evidence="1">Membrane</location>
        <topology evidence="1">Multi-pass membrane protein</topology>
    </subcellularLocation>
</comment>
<dbReference type="InterPro" id="IPR027484">
    <property type="entry name" value="PInositol-4-P-5-kinase_N"/>
</dbReference>
<dbReference type="GO" id="GO:0030126">
    <property type="term" value="C:COPI vesicle coat"/>
    <property type="evidence" value="ECO:0007669"/>
    <property type="project" value="InterPro"/>
</dbReference>
<accession>A0AAD5LRK5</accession>
<evidence type="ECO:0000256" key="9">
    <source>
        <dbReference type="ARBA" id="ARBA00022892"/>
    </source>
</evidence>
<evidence type="ECO:0000256" key="4">
    <source>
        <dbReference type="ARBA" id="ARBA00006972"/>
    </source>
</evidence>
<evidence type="ECO:0000256" key="2">
    <source>
        <dbReference type="ARBA" id="ARBA00004255"/>
    </source>
</evidence>
<comment type="function">
    <text evidence="15">The coatomer is a cytosolic protein complex that binds to dilysine motifs and reversibly associates with Golgi non-clathrin-coated vesicles, which further mediate biosynthetic protein transport from the ER, via the Golgi up to the trans Golgi network. Coatomer complex is required for budding from Golgi membranes, and is essential for the retrograde Golgi-to-ER transport of dilysine-tagged proteins. The zeta subunit may be involved in regulating the coat assembly and, hence, the rate of biosynthetic protein transport due to its association-dissociation properties with the coatomer complex.</text>
</comment>
<evidence type="ECO:0000256" key="12">
    <source>
        <dbReference type="ARBA" id="ARBA00023034"/>
    </source>
</evidence>
<feature type="transmembrane region" description="Helical" evidence="17">
    <location>
        <begin position="189"/>
        <end position="212"/>
    </location>
</feature>
<evidence type="ECO:0000256" key="15">
    <source>
        <dbReference type="ARBA" id="ARBA00045555"/>
    </source>
</evidence>
<dbReference type="Proteomes" id="UP001209570">
    <property type="component" value="Unassembled WGS sequence"/>
</dbReference>
<keyword evidence="20" id="KW-1185">Reference proteome</keyword>
<protein>
    <recommendedName>
        <fullName evidence="16">Zeta-coat protein</fullName>
    </recommendedName>
</protein>
<dbReference type="SUPFAM" id="SSF81321">
    <property type="entry name" value="Family A G protein-coupled receptor-like"/>
    <property type="match status" value="1"/>
</dbReference>
<evidence type="ECO:0000259" key="18">
    <source>
        <dbReference type="PROSITE" id="PS50261"/>
    </source>
</evidence>
<evidence type="ECO:0000256" key="14">
    <source>
        <dbReference type="ARBA" id="ARBA00023329"/>
    </source>
</evidence>
<dbReference type="CDD" id="cd14829">
    <property type="entry name" value="Zeta-COP"/>
    <property type="match status" value="1"/>
</dbReference>
<reference evidence="19" key="1">
    <citation type="submission" date="2021-12" db="EMBL/GenBank/DDBJ databases">
        <title>Prjna785345.</title>
        <authorList>
            <person name="Rujirawat T."/>
            <person name="Krajaejun T."/>
        </authorList>
    </citation>
    <scope>NUCLEOTIDE SEQUENCE</scope>
    <source>
        <strain evidence="19">Pi057C3</strain>
    </source>
</reference>
<dbReference type="Gene3D" id="1.20.1070.10">
    <property type="entry name" value="Rhodopsin 7-helix transmembrane proteins"/>
    <property type="match status" value="1"/>
</dbReference>
<dbReference type="GO" id="GO:0004888">
    <property type="term" value="F:transmembrane signaling receptor activity"/>
    <property type="evidence" value="ECO:0007669"/>
    <property type="project" value="InterPro"/>
</dbReference>
<dbReference type="InterPro" id="IPR011012">
    <property type="entry name" value="Longin-like_dom_sf"/>
</dbReference>
<dbReference type="InterPro" id="IPR017981">
    <property type="entry name" value="GPCR_2-like_7TM"/>
</dbReference>
<dbReference type="AlphaFoldDB" id="A0AAD5LRK5"/>
<proteinExistence type="inferred from homology"/>
<evidence type="ECO:0000256" key="7">
    <source>
        <dbReference type="ARBA" id="ARBA00022490"/>
    </source>
</evidence>
<dbReference type="GO" id="GO:0006886">
    <property type="term" value="P:intracellular protein transport"/>
    <property type="evidence" value="ECO:0007669"/>
    <property type="project" value="TreeGrafter"/>
</dbReference>
<feature type="transmembrane region" description="Helical" evidence="17">
    <location>
        <begin position="358"/>
        <end position="383"/>
    </location>
</feature>
<dbReference type="GO" id="GO:0000139">
    <property type="term" value="C:Golgi membrane"/>
    <property type="evidence" value="ECO:0007669"/>
    <property type="project" value="UniProtKB-SubCell"/>
</dbReference>
<dbReference type="Gene3D" id="3.30.450.60">
    <property type="match status" value="1"/>
</dbReference>
<feature type="transmembrane region" description="Helical" evidence="17">
    <location>
        <begin position="305"/>
        <end position="337"/>
    </location>
</feature>
<evidence type="ECO:0000313" key="20">
    <source>
        <dbReference type="Proteomes" id="UP001209570"/>
    </source>
</evidence>
<dbReference type="GO" id="GO:0006891">
    <property type="term" value="P:intra-Golgi vesicle-mediated transport"/>
    <property type="evidence" value="ECO:0007669"/>
    <property type="project" value="TreeGrafter"/>
</dbReference>
<feature type="domain" description="G-protein coupled receptors family 2 profile 2" evidence="18">
    <location>
        <begin position="170"/>
        <end position="429"/>
    </location>
</feature>
<dbReference type="SUPFAM" id="SSF56104">
    <property type="entry name" value="SAICAR synthase-like"/>
    <property type="match status" value="1"/>
</dbReference>
<dbReference type="InterPro" id="IPR022775">
    <property type="entry name" value="AP_mu_sigma_su"/>
</dbReference>
<evidence type="ECO:0000256" key="16">
    <source>
        <dbReference type="ARBA" id="ARBA00075766"/>
    </source>
</evidence>
<dbReference type="Pfam" id="PF01504">
    <property type="entry name" value="PIP5K"/>
    <property type="match status" value="1"/>
</dbReference>
<dbReference type="SMART" id="SM00330">
    <property type="entry name" value="PIPKc"/>
    <property type="match status" value="1"/>
</dbReference>
<dbReference type="InterPro" id="IPR039652">
    <property type="entry name" value="Coatomer_zeta"/>
</dbReference>
<evidence type="ECO:0000256" key="3">
    <source>
        <dbReference type="ARBA" id="ARBA00004347"/>
    </source>
</evidence>
<feature type="transmembrane region" description="Helical" evidence="17">
    <location>
        <begin position="232"/>
        <end position="253"/>
    </location>
</feature>
<feature type="transmembrane region" description="Helical" evidence="17">
    <location>
        <begin position="133"/>
        <end position="151"/>
    </location>
</feature>
<dbReference type="Gene3D" id="3.30.800.10">
    <property type="entry name" value="Phosphatidylinositol Phosphate Kinase II Beta"/>
    <property type="match status" value="1"/>
</dbReference>
<dbReference type="GO" id="GO:0007166">
    <property type="term" value="P:cell surface receptor signaling pathway"/>
    <property type="evidence" value="ECO:0007669"/>
    <property type="project" value="InterPro"/>
</dbReference>
<dbReference type="FunFam" id="3.30.450.60:FF:000013">
    <property type="entry name" value="Coatomer subunit zeta"/>
    <property type="match status" value="1"/>
</dbReference>
<feature type="transmembrane region" description="Helical" evidence="17">
    <location>
        <begin position="157"/>
        <end position="177"/>
    </location>
</feature>
<keyword evidence="14" id="KW-0968">Cytoplasmic vesicle</keyword>
<sequence length="782" mass="88256">MEDASSYMRNSSPHANAGALYLMDHADRQQQLPPYANMQEQYVPHHLADTTFDSVSDAGRTFIRNPYNDDGTAQMYRRAPYTPGEFATDSISVAHQMPRMTTPRTAPNNVIRVINKDMTAQFRGRSQSNRKSQLLGCCLTMAFLGLTIALYNFRWMGLIAGSVNTIICGTAVVVTYFRKKHWHQHPNPIVHNRAVLGIFLAFCLLLNILVDFKPGDHKSEEMCRGLAGATEFFFFTSEAWGLVMACDLFFSLTSPFTSYKRLMRFYHLWVWFGGIVMACIAWGVAEAGGFFTVDGQSVKYGGDRALLVGFCLAPWILIYSFVIIVLFVSVCVLTLAWHRLYLRGVPKTYNIRLRVLNYVSFFTGAYVFYWLLLLLLYMCAYFVSSKSINSDGTSKGGSEEAVAQVLRQLVAFLIASKGYLDYVIWFAVNSIERPQVNTALRSEILYYTTSGIKESVRAVTDELISIPISGDNDKNKFIKFWSFCTPSFRNIRLTYGISDAEYINMFGATTKERFSEGRSGAFMFFTGDERLIVKTMSPEECNFLRKIAQNYEAYLFKRKDPDGVSAMPPKPYKFRFQQKMSRIFGLASHHRANTPAFHLNHPALIDYTAPLVKAIFVIDSDGNRVCAKYYDKSYPGAKDQLALEKKLYMKTKNSNPRLEADIILVENIVSVFRSGSDVTMHVVGSANENEIILLSVLDAAFEAVSTLLKGRLDRHVLLDNIELVLLTLDEVVDGGMILETDTSSITNRVLMRGADNEVPISELTISQAFASAREQFSRSFRS</sequence>
<comment type="caution">
    <text evidence="19">The sequence shown here is derived from an EMBL/GenBank/DDBJ whole genome shotgun (WGS) entry which is preliminary data.</text>
</comment>
<evidence type="ECO:0000256" key="5">
    <source>
        <dbReference type="ARBA" id="ARBA00011775"/>
    </source>
</evidence>
<dbReference type="PANTHER" id="PTHR11043">
    <property type="entry name" value="ZETA-COAT PROTEIN"/>
    <property type="match status" value="1"/>
</dbReference>
<dbReference type="GO" id="GO:0046488">
    <property type="term" value="P:phosphatidylinositol metabolic process"/>
    <property type="evidence" value="ECO:0007669"/>
    <property type="project" value="InterPro"/>
</dbReference>
<dbReference type="Pfam" id="PF01217">
    <property type="entry name" value="Clat_adaptor_s"/>
    <property type="match status" value="1"/>
</dbReference>
<gene>
    <name evidence="19" type="ORF">P43SY_000200</name>
</gene>
<organism evidence="19 20">
    <name type="scientific">Pythium insidiosum</name>
    <name type="common">Pythiosis disease agent</name>
    <dbReference type="NCBI Taxonomy" id="114742"/>
    <lineage>
        <taxon>Eukaryota</taxon>
        <taxon>Sar</taxon>
        <taxon>Stramenopiles</taxon>
        <taxon>Oomycota</taxon>
        <taxon>Peronosporomycetes</taxon>
        <taxon>Pythiales</taxon>
        <taxon>Pythiaceae</taxon>
        <taxon>Pythium</taxon>
    </lineage>
</organism>
<evidence type="ECO:0000256" key="17">
    <source>
        <dbReference type="SAM" id="Phobius"/>
    </source>
</evidence>
<evidence type="ECO:0000256" key="11">
    <source>
        <dbReference type="ARBA" id="ARBA00022989"/>
    </source>
</evidence>
<keyword evidence="7" id="KW-0963">Cytoplasm</keyword>
<dbReference type="PROSITE" id="PS50261">
    <property type="entry name" value="G_PROTEIN_RECEP_F2_4"/>
    <property type="match status" value="1"/>
</dbReference>
<keyword evidence="6" id="KW-0813">Transport</keyword>
<dbReference type="GO" id="GO:0006890">
    <property type="term" value="P:retrograde vesicle-mediated transport, Golgi to endoplasmic reticulum"/>
    <property type="evidence" value="ECO:0007669"/>
    <property type="project" value="InterPro"/>
</dbReference>
<dbReference type="GO" id="GO:0052742">
    <property type="term" value="F:phosphatidylinositol kinase activity"/>
    <property type="evidence" value="ECO:0007669"/>
    <property type="project" value="InterPro"/>
</dbReference>
<comment type="subunit">
    <text evidence="5">Oligomeric complex that consists of at least the alpha, beta, beta', gamma, delta, epsilon and zeta subunits.</text>
</comment>
<feature type="transmembrane region" description="Helical" evidence="17">
    <location>
        <begin position="265"/>
        <end position="285"/>
    </location>
</feature>
<evidence type="ECO:0000256" key="13">
    <source>
        <dbReference type="ARBA" id="ARBA00023136"/>
    </source>
</evidence>
<evidence type="ECO:0000313" key="19">
    <source>
        <dbReference type="EMBL" id="KAJ0407996.1"/>
    </source>
</evidence>
<keyword evidence="10" id="KW-0653">Protein transport</keyword>
<comment type="similarity">
    <text evidence="4">Belongs to the adaptor complexes small subunit family.</text>
</comment>
<evidence type="ECO:0000256" key="10">
    <source>
        <dbReference type="ARBA" id="ARBA00022927"/>
    </source>
</evidence>
<evidence type="ECO:0000256" key="8">
    <source>
        <dbReference type="ARBA" id="ARBA00022692"/>
    </source>
</evidence>
<keyword evidence="13 17" id="KW-0472">Membrane</keyword>
<dbReference type="EMBL" id="JAKCXM010000015">
    <property type="protein sequence ID" value="KAJ0407996.1"/>
    <property type="molecule type" value="Genomic_DNA"/>
</dbReference>
<keyword evidence="11 17" id="KW-1133">Transmembrane helix</keyword>
<evidence type="ECO:0000256" key="6">
    <source>
        <dbReference type="ARBA" id="ARBA00022448"/>
    </source>
</evidence>
<evidence type="ECO:0000256" key="1">
    <source>
        <dbReference type="ARBA" id="ARBA00004141"/>
    </source>
</evidence>
<dbReference type="PANTHER" id="PTHR11043:SF0">
    <property type="entry name" value="COATOMER SUBUNIT ZETA"/>
    <property type="match status" value="1"/>
</dbReference>
<dbReference type="SUPFAM" id="SSF64356">
    <property type="entry name" value="SNARE-like"/>
    <property type="match status" value="1"/>
</dbReference>